<name>A0A4S8KZI1_DENBC</name>
<dbReference type="SUPFAM" id="SSF54427">
    <property type="entry name" value="NTF2-like"/>
    <property type="match status" value="1"/>
</dbReference>
<dbReference type="EMBL" id="ML179845">
    <property type="protein sequence ID" value="THU81058.1"/>
    <property type="molecule type" value="Genomic_DNA"/>
</dbReference>
<feature type="compositionally biased region" description="Polar residues" evidence="1">
    <location>
        <begin position="681"/>
        <end position="695"/>
    </location>
</feature>
<feature type="compositionally biased region" description="Basic and acidic residues" evidence="1">
    <location>
        <begin position="1148"/>
        <end position="1159"/>
    </location>
</feature>
<dbReference type="OrthoDB" id="3265156at2759"/>
<feature type="region of interest" description="Disordered" evidence="1">
    <location>
        <begin position="238"/>
        <end position="290"/>
    </location>
</feature>
<dbReference type="Gene3D" id="3.10.450.50">
    <property type="match status" value="1"/>
</dbReference>
<feature type="compositionally biased region" description="Low complexity" evidence="1">
    <location>
        <begin position="972"/>
        <end position="991"/>
    </location>
</feature>
<feature type="compositionally biased region" description="Polar residues" evidence="1">
    <location>
        <begin position="1069"/>
        <end position="1084"/>
    </location>
</feature>
<proteinExistence type="predicted"/>
<feature type="domain" description="NTF2" evidence="2">
    <location>
        <begin position="1211"/>
        <end position="1368"/>
    </location>
</feature>
<dbReference type="InterPro" id="IPR002075">
    <property type="entry name" value="NTF2_dom"/>
</dbReference>
<feature type="compositionally biased region" description="Polar residues" evidence="1">
    <location>
        <begin position="458"/>
        <end position="472"/>
    </location>
</feature>
<feature type="region of interest" description="Disordered" evidence="1">
    <location>
        <begin position="1134"/>
        <end position="1169"/>
    </location>
</feature>
<feature type="compositionally biased region" description="Low complexity" evidence="1">
    <location>
        <begin position="344"/>
        <end position="368"/>
    </location>
</feature>
<feature type="region of interest" description="Disordered" evidence="1">
    <location>
        <begin position="441"/>
        <end position="517"/>
    </location>
</feature>
<feature type="region of interest" description="Disordered" evidence="1">
    <location>
        <begin position="154"/>
        <end position="209"/>
    </location>
</feature>
<feature type="compositionally biased region" description="Low complexity" evidence="1">
    <location>
        <begin position="816"/>
        <end position="830"/>
    </location>
</feature>
<dbReference type="InterPro" id="IPR032710">
    <property type="entry name" value="NTF2-like_dom_sf"/>
</dbReference>
<feature type="compositionally biased region" description="Basic and acidic residues" evidence="1">
    <location>
        <begin position="296"/>
        <end position="307"/>
    </location>
</feature>
<feature type="region of interest" description="Disordered" evidence="1">
    <location>
        <begin position="110"/>
        <end position="139"/>
    </location>
</feature>
<feature type="compositionally biased region" description="Low complexity" evidence="1">
    <location>
        <begin position="891"/>
        <end position="909"/>
    </location>
</feature>
<sequence>MNIMSSGVFPTSRTTHPTYQQKSSMTSTFAGHAPHSEDRQPNENRIDKRAEAPPSLRSMTLASPARSSRGAATNPFTSFRGRGLGRGRGSGFVRGFGIGKMKLGKGVRLRYDEEGETNSRERGQERDEREGEKRDVRRPVADVVRNVQNLRSSEPFISLPRPSPAHKRPRISLPTFAPSTNHCSSVDEDSVPPPTPKPRFFDQSSESHPLINRKSYANASKASTMAFSLNVADASQLHGRSESLTTDTHDRQPDAKRRKLDSDDDSAGTAVASGVTLNAHNGDRRVQWDKEHEMDTTYARQDPERPQRPPSNVIPLQSTSALQTQASSAAKPNQIQIKSEPHDLSLPTSPSSYLHSSLKLSSPSTTTPQRYPMTTGSHWAHPYPEDCLKHKNRTGWQEARQAWYDREADVLRKKGLTITRWFFRDDGMAIDWRSPRPVWSDTLLPADSDEQDDQEQSRSNAISTASPTSTDVPMNVDSEPLLPVFPTPLSSNVSNPITNSDSGLNPNSSKKRTEAQLVSESQAARVLESETGMDAESAIDLTCGNGVDRGVDGDVNEVREPRSHEEKQKWKGSRVVARAREMAIESERDLPVHMSMDVDMNAATETEMEVRQRTMPTARAWSPSEPQLEILSYSRPRADAELALASSNADRTLSRSDTLALQGPEVFSIPGRLTHCEDSPNKTPISTQTSDIAQSHTSTDIGISADFHSGWTTLPEPRSSSTPELEPVSSDHNWTGPFTETDVGDDQSAVNSTKVGGGASKRKGKGTRKGRGTTLLSGIVIENQESSDSTTEASAKSVAPTASSDLAPTPMITFPSLDSSSSSTSALDTTFPISVPPNSTSAGTSVVSSGTTRSSSVGTDHSIQIPLSLALSVKETTYVPHFERGRRDRTSSAQGSQSSLSSFGSTSVSRQASISRPSSVFGHKSLSPTASSSKPRIAPSSALSRTDTHSGTLRGTSTVPSFASRLEQQADSRLSFQASQSSSLGIASSSSRHSRSQRLPTPPGSSEELDQDHEKERSDRQKDLSKRRDSKIHSNLHQAQRHQADALSFSSLSRAKVHHQRRDKDTTKVKPQSTERSASGSLLSSAKRKRSGLDSDASSNEVESDDGSVVELEEGEDGVIIVGNIDDIEAEIEGQQPAQTVVPVANRTQDHTRQDEGRNGRQQHGIDSNLVVDDEHESFMLDSRLGPGAVMSPVPQPNPIYERQRLKVERLALEFLKQFVLNFDNDRSALGSAYSETATFSCSVHQLHPLAGSDLSTSAARRFIAGVLEAPMPIQGRTRIAHTLKSLGPYVFFPRDATLDLDYDMLYLGDTSTNLNPKILLTAHSQLVIPFPGDPSLDQRVAVDQTFLLVKRENKVIKSAGTLTVTKDGQDWCGWPLEVMAHQIVVRDVPWLSANRVKKAMPWLDDVLGHE</sequence>
<evidence type="ECO:0000313" key="4">
    <source>
        <dbReference type="Proteomes" id="UP000297245"/>
    </source>
</evidence>
<keyword evidence="4" id="KW-1185">Reference proteome</keyword>
<feature type="compositionally biased region" description="Polar residues" evidence="1">
    <location>
        <begin position="783"/>
        <end position="806"/>
    </location>
</feature>
<protein>
    <recommendedName>
        <fullName evidence="2">NTF2 domain-containing protein</fullName>
    </recommendedName>
</protein>
<evidence type="ECO:0000256" key="1">
    <source>
        <dbReference type="SAM" id="MobiDB-lite"/>
    </source>
</evidence>
<feature type="region of interest" description="Disordered" evidence="1">
    <location>
        <begin position="296"/>
        <end position="315"/>
    </location>
</feature>
<feature type="compositionally biased region" description="Acidic residues" evidence="1">
    <location>
        <begin position="1102"/>
        <end position="1115"/>
    </location>
</feature>
<feature type="region of interest" description="Disordered" evidence="1">
    <location>
        <begin position="340"/>
        <end position="371"/>
    </location>
</feature>
<feature type="region of interest" description="Disordered" evidence="1">
    <location>
        <begin position="670"/>
        <end position="695"/>
    </location>
</feature>
<feature type="region of interest" description="Disordered" evidence="1">
    <location>
        <begin position="1"/>
        <end position="90"/>
    </location>
</feature>
<dbReference type="Proteomes" id="UP000297245">
    <property type="component" value="Unassembled WGS sequence"/>
</dbReference>
<feature type="compositionally biased region" description="Low complexity" evidence="1">
    <location>
        <begin position="839"/>
        <end position="859"/>
    </location>
</feature>
<feature type="compositionally biased region" description="Basic and acidic residues" evidence="1">
    <location>
        <begin position="1012"/>
        <end position="1027"/>
    </location>
</feature>
<feature type="compositionally biased region" description="Polar residues" evidence="1">
    <location>
        <begin position="941"/>
        <end position="971"/>
    </location>
</feature>
<feature type="region of interest" description="Disordered" evidence="1">
    <location>
        <begin position="707"/>
        <end position="859"/>
    </location>
</feature>
<evidence type="ECO:0000259" key="2">
    <source>
        <dbReference type="PROSITE" id="PS50177"/>
    </source>
</evidence>
<feature type="compositionally biased region" description="Basic and acidic residues" evidence="1">
    <location>
        <begin position="281"/>
        <end position="290"/>
    </location>
</feature>
<organism evidence="3 4">
    <name type="scientific">Dendrothele bispora (strain CBS 962.96)</name>
    <dbReference type="NCBI Taxonomy" id="1314807"/>
    <lineage>
        <taxon>Eukaryota</taxon>
        <taxon>Fungi</taxon>
        <taxon>Dikarya</taxon>
        <taxon>Basidiomycota</taxon>
        <taxon>Agaricomycotina</taxon>
        <taxon>Agaricomycetes</taxon>
        <taxon>Agaricomycetidae</taxon>
        <taxon>Agaricales</taxon>
        <taxon>Agaricales incertae sedis</taxon>
        <taxon>Dendrothele</taxon>
    </lineage>
</organism>
<feature type="compositionally biased region" description="Polar residues" evidence="1">
    <location>
        <begin position="488"/>
        <end position="508"/>
    </location>
</feature>
<feature type="compositionally biased region" description="Basic and acidic residues" evidence="1">
    <location>
        <begin position="34"/>
        <end position="51"/>
    </location>
</feature>
<feature type="region of interest" description="Disordered" evidence="1">
    <location>
        <begin position="882"/>
        <end position="1115"/>
    </location>
</feature>
<evidence type="ECO:0000313" key="3">
    <source>
        <dbReference type="EMBL" id="THU81058.1"/>
    </source>
</evidence>
<feature type="compositionally biased region" description="Basic residues" evidence="1">
    <location>
        <begin position="760"/>
        <end position="771"/>
    </location>
</feature>
<dbReference type="InterPro" id="IPR018222">
    <property type="entry name" value="Nuclear_transport_factor_2_euk"/>
</dbReference>
<dbReference type="Pfam" id="PF22602">
    <property type="entry name" value="NXF_NTF2"/>
    <property type="match status" value="1"/>
</dbReference>
<gene>
    <name evidence="3" type="ORF">K435DRAFT_972485</name>
</gene>
<reference evidence="3 4" key="1">
    <citation type="journal article" date="2019" name="Nat. Ecol. Evol.">
        <title>Megaphylogeny resolves global patterns of mushroom evolution.</title>
        <authorList>
            <person name="Varga T."/>
            <person name="Krizsan K."/>
            <person name="Foldi C."/>
            <person name="Dima B."/>
            <person name="Sanchez-Garcia M."/>
            <person name="Sanchez-Ramirez S."/>
            <person name="Szollosi G.J."/>
            <person name="Szarkandi J.G."/>
            <person name="Papp V."/>
            <person name="Albert L."/>
            <person name="Andreopoulos W."/>
            <person name="Angelini C."/>
            <person name="Antonin V."/>
            <person name="Barry K.W."/>
            <person name="Bougher N.L."/>
            <person name="Buchanan P."/>
            <person name="Buyck B."/>
            <person name="Bense V."/>
            <person name="Catcheside P."/>
            <person name="Chovatia M."/>
            <person name="Cooper J."/>
            <person name="Damon W."/>
            <person name="Desjardin D."/>
            <person name="Finy P."/>
            <person name="Geml J."/>
            <person name="Haridas S."/>
            <person name="Hughes K."/>
            <person name="Justo A."/>
            <person name="Karasinski D."/>
            <person name="Kautmanova I."/>
            <person name="Kiss B."/>
            <person name="Kocsube S."/>
            <person name="Kotiranta H."/>
            <person name="LaButti K.M."/>
            <person name="Lechner B.E."/>
            <person name="Liimatainen K."/>
            <person name="Lipzen A."/>
            <person name="Lukacs Z."/>
            <person name="Mihaltcheva S."/>
            <person name="Morgado L.N."/>
            <person name="Niskanen T."/>
            <person name="Noordeloos M.E."/>
            <person name="Ohm R.A."/>
            <person name="Ortiz-Santana B."/>
            <person name="Ovrebo C."/>
            <person name="Racz N."/>
            <person name="Riley R."/>
            <person name="Savchenko A."/>
            <person name="Shiryaev A."/>
            <person name="Soop K."/>
            <person name="Spirin V."/>
            <person name="Szebenyi C."/>
            <person name="Tomsovsky M."/>
            <person name="Tulloss R.E."/>
            <person name="Uehling J."/>
            <person name="Grigoriev I.V."/>
            <person name="Vagvolgyi C."/>
            <person name="Papp T."/>
            <person name="Martin F.M."/>
            <person name="Miettinen O."/>
            <person name="Hibbett D.S."/>
            <person name="Nagy L.G."/>
        </authorList>
    </citation>
    <scope>NUCLEOTIDE SEQUENCE [LARGE SCALE GENOMIC DNA]</scope>
    <source>
        <strain evidence="3 4">CBS 962.96</strain>
    </source>
</reference>
<accession>A0A4S8KZI1</accession>
<feature type="compositionally biased region" description="Polar residues" evidence="1">
    <location>
        <begin position="1"/>
        <end position="29"/>
    </location>
</feature>
<dbReference type="PROSITE" id="PS50177">
    <property type="entry name" value="NTF2_DOMAIN"/>
    <property type="match status" value="1"/>
</dbReference>